<organism evidence="2 3">
    <name type="scientific">Rhodococcus kronopolitis</name>
    <dbReference type="NCBI Taxonomy" id="1460226"/>
    <lineage>
        <taxon>Bacteria</taxon>
        <taxon>Bacillati</taxon>
        <taxon>Actinomycetota</taxon>
        <taxon>Actinomycetes</taxon>
        <taxon>Mycobacteriales</taxon>
        <taxon>Nocardiaceae</taxon>
        <taxon>Rhodococcus</taxon>
    </lineage>
</organism>
<reference evidence="3" key="1">
    <citation type="journal article" date="2019" name="Int. J. Syst. Evol. Microbiol.">
        <title>The Global Catalogue of Microorganisms (GCM) 10K type strain sequencing project: providing services to taxonomists for standard genome sequencing and annotation.</title>
        <authorList>
            <consortium name="The Broad Institute Genomics Platform"/>
            <consortium name="The Broad Institute Genome Sequencing Center for Infectious Disease"/>
            <person name="Wu L."/>
            <person name="Ma J."/>
        </authorList>
    </citation>
    <scope>NUCLEOTIDE SEQUENCE [LARGE SCALE GENOMIC DNA]</scope>
    <source>
        <strain evidence="3">CCUG 54520</strain>
    </source>
</reference>
<dbReference type="Gene3D" id="3.40.50.1820">
    <property type="entry name" value="alpha/beta hydrolase"/>
    <property type="match status" value="1"/>
</dbReference>
<evidence type="ECO:0000256" key="1">
    <source>
        <dbReference type="SAM" id="Phobius"/>
    </source>
</evidence>
<keyword evidence="1" id="KW-0472">Membrane</keyword>
<protein>
    <recommendedName>
        <fullName evidence="4">Alpha/beta hydrolase family protein</fullName>
    </recommendedName>
</protein>
<dbReference type="SUPFAM" id="SSF53474">
    <property type="entry name" value="alpha/beta-Hydrolases"/>
    <property type="match status" value="1"/>
</dbReference>
<dbReference type="Proteomes" id="UP001595914">
    <property type="component" value="Unassembled WGS sequence"/>
</dbReference>
<evidence type="ECO:0000313" key="3">
    <source>
        <dbReference type="Proteomes" id="UP001595914"/>
    </source>
</evidence>
<comment type="caution">
    <text evidence="2">The sequence shown here is derived from an EMBL/GenBank/DDBJ whole genome shotgun (WGS) entry which is preliminary data.</text>
</comment>
<keyword evidence="1" id="KW-0812">Transmembrane</keyword>
<evidence type="ECO:0008006" key="4">
    <source>
        <dbReference type="Google" id="ProtNLM"/>
    </source>
</evidence>
<feature type="transmembrane region" description="Helical" evidence="1">
    <location>
        <begin position="425"/>
        <end position="443"/>
    </location>
</feature>
<proteinExistence type="predicted"/>
<sequence>MTVKVVFLHGIGDGDPQAGWLNGLNRGLAQAGCEPLDVAETLAPRYSDILSTDGISAKMPPVTYRVKDDSKDRFGFARRQAHIQRELGLGSTPSGMGMHRVPSAPLNELQGFAVDHLPFYDLTQVRRYVRNEPLRGAVLRRILIEDFGDEIVLIGHSLGSVVAIDLLDHLPEHVHVRRFLTIGSPASAPSLHEGSERLLKRFPYARADDWSNIFNPGDVVPGGRGLAPTFPAAQDFVVDIGPFEHRASRYLGHPAVAGLVSQIIHPSKSVVTTRPGIAVRLTDKQASVLLMLHYGHAVARHIKDQETATRYAGALRIGQDQVIAEIEQLAASGQQPLAAELHELIDGGLPPVPHRWELHEAVSELVVLALTNAVDPYEIDVDRAPTRAIPEIAFALGFNRDVGVKVIGAIEDVQKALGRRGGVPWGRVLGAAAGIALLAAGPVGLIGGLAVLGGLAGVGGAIAVGAVAGGRAEPRPALDLKTLVLRVTVEHARKMLDLPFDHDLWYQLADAETNVSVQINRLEAFGDPKSPRLAMLREVKDSLARLMRFVIANGFAPRTISVGDETPMTVEDLAPVGAVAPTPSDHADLTTGR</sequence>
<dbReference type="EMBL" id="JBHSFO010000002">
    <property type="protein sequence ID" value="MFC4602985.1"/>
    <property type="molecule type" value="Genomic_DNA"/>
</dbReference>
<keyword evidence="1" id="KW-1133">Transmembrane helix</keyword>
<accession>A0ABV9FLR3</accession>
<dbReference type="InterPro" id="IPR029058">
    <property type="entry name" value="AB_hydrolase_fold"/>
</dbReference>
<evidence type="ECO:0000313" key="2">
    <source>
        <dbReference type="EMBL" id="MFC4602985.1"/>
    </source>
</evidence>
<keyword evidence="3" id="KW-1185">Reference proteome</keyword>
<gene>
    <name evidence="2" type="ORF">ACFO6S_04715</name>
</gene>
<feature type="transmembrane region" description="Helical" evidence="1">
    <location>
        <begin position="449"/>
        <end position="468"/>
    </location>
</feature>
<name>A0ABV9FLR3_9NOCA</name>
<dbReference type="RefSeq" id="WP_378414608.1">
    <property type="nucleotide sequence ID" value="NZ_JBHSFO010000002.1"/>
</dbReference>